<protein>
    <recommendedName>
        <fullName evidence="1">RNA-directed DNA polymerase</fullName>
        <ecNumber evidence="1">2.7.7.49</ecNumber>
    </recommendedName>
</protein>
<evidence type="ECO:0000256" key="8">
    <source>
        <dbReference type="ARBA" id="ARBA00023268"/>
    </source>
</evidence>
<dbReference type="GO" id="GO:0004190">
    <property type="term" value="F:aspartic-type endopeptidase activity"/>
    <property type="evidence" value="ECO:0007669"/>
    <property type="project" value="InterPro"/>
</dbReference>
<dbReference type="GO" id="GO:0042575">
    <property type="term" value="C:DNA polymerase complex"/>
    <property type="evidence" value="ECO:0007669"/>
    <property type="project" value="UniProtKB-ARBA"/>
</dbReference>
<accession>A0A8R2DMU5</accession>
<dbReference type="GO" id="GO:0003676">
    <property type="term" value="F:nucleic acid binding"/>
    <property type="evidence" value="ECO:0007669"/>
    <property type="project" value="InterPro"/>
</dbReference>
<dbReference type="EnsemblMetazoa" id="XM_021349085.2">
    <property type="protein sequence ID" value="XP_021204760.2"/>
    <property type="gene ID" value="LOC101740309"/>
</dbReference>
<evidence type="ECO:0000256" key="4">
    <source>
        <dbReference type="ARBA" id="ARBA00022722"/>
    </source>
</evidence>
<dbReference type="InterPro" id="IPR012337">
    <property type="entry name" value="RNaseH-like_sf"/>
</dbReference>
<feature type="region of interest" description="Disordered" evidence="9">
    <location>
        <begin position="1008"/>
        <end position="1035"/>
    </location>
</feature>
<dbReference type="FunFam" id="3.10.20.370:FF:000001">
    <property type="entry name" value="Retrovirus-related Pol polyprotein from transposon 17.6-like protein"/>
    <property type="match status" value="1"/>
</dbReference>
<dbReference type="FunFam" id="2.40.70.10:FF:000130">
    <property type="entry name" value="Retrovirus-related Pol polyprotein from transposon opus-like Protein"/>
    <property type="match status" value="1"/>
</dbReference>
<keyword evidence="8" id="KW-0511">Multifunctional enzyme</keyword>
<dbReference type="InterPro" id="IPR001584">
    <property type="entry name" value="Integrase_cat-core"/>
</dbReference>
<dbReference type="PANTHER" id="PTHR37984">
    <property type="entry name" value="PROTEIN CBG26694"/>
    <property type="match status" value="1"/>
</dbReference>
<dbReference type="SUPFAM" id="SSF53098">
    <property type="entry name" value="Ribonuclease H-like"/>
    <property type="match status" value="1"/>
</dbReference>
<dbReference type="InterPro" id="IPR001995">
    <property type="entry name" value="Peptidase_A2_cat"/>
</dbReference>
<proteinExistence type="predicted"/>
<dbReference type="PROSITE" id="PS50878">
    <property type="entry name" value="RT_POL"/>
    <property type="match status" value="1"/>
</dbReference>
<keyword evidence="14" id="KW-1185">Reference proteome</keyword>
<organism evidence="13 14">
    <name type="scientific">Bombyx mori</name>
    <name type="common">Silk moth</name>
    <dbReference type="NCBI Taxonomy" id="7091"/>
    <lineage>
        <taxon>Eukaryota</taxon>
        <taxon>Metazoa</taxon>
        <taxon>Ecdysozoa</taxon>
        <taxon>Arthropoda</taxon>
        <taxon>Hexapoda</taxon>
        <taxon>Insecta</taxon>
        <taxon>Pterygota</taxon>
        <taxon>Neoptera</taxon>
        <taxon>Endopterygota</taxon>
        <taxon>Lepidoptera</taxon>
        <taxon>Glossata</taxon>
        <taxon>Ditrysia</taxon>
        <taxon>Bombycoidea</taxon>
        <taxon>Bombycidae</taxon>
        <taxon>Bombycinae</taxon>
        <taxon>Bombyx</taxon>
    </lineage>
</organism>
<dbReference type="Gene3D" id="2.40.70.10">
    <property type="entry name" value="Acid Proteases"/>
    <property type="match status" value="1"/>
</dbReference>
<evidence type="ECO:0000256" key="3">
    <source>
        <dbReference type="ARBA" id="ARBA00022695"/>
    </source>
</evidence>
<dbReference type="InterPro" id="IPR036397">
    <property type="entry name" value="RNaseH_sf"/>
</dbReference>
<evidence type="ECO:0000259" key="12">
    <source>
        <dbReference type="PROSITE" id="PS50994"/>
    </source>
</evidence>
<dbReference type="PROSITE" id="PS50175">
    <property type="entry name" value="ASP_PROT_RETROV"/>
    <property type="match status" value="1"/>
</dbReference>
<evidence type="ECO:0000256" key="1">
    <source>
        <dbReference type="ARBA" id="ARBA00012493"/>
    </source>
</evidence>
<dbReference type="SUPFAM" id="SSF50630">
    <property type="entry name" value="Acid proteases"/>
    <property type="match status" value="1"/>
</dbReference>
<evidence type="ECO:0000313" key="14">
    <source>
        <dbReference type="Proteomes" id="UP000005204"/>
    </source>
</evidence>
<dbReference type="Pfam" id="PF00665">
    <property type="entry name" value="rve"/>
    <property type="match status" value="1"/>
</dbReference>
<name>A0A8R2DMU5_BOMMO</name>
<dbReference type="SUPFAM" id="SSF56672">
    <property type="entry name" value="DNA/RNA polymerases"/>
    <property type="match status" value="1"/>
</dbReference>
<dbReference type="InterPro" id="IPR043128">
    <property type="entry name" value="Rev_trsase/Diguanyl_cyclase"/>
</dbReference>
<evidence type="ECO:0000256" key="6">
    <source>
        <dbReference type="ARBA" id="ARBA00022801"/>
    </source>
</evidence>
<evidence type="ECO:0000256" key="2">
    <source>
        <dbReference type="ARBA" id="ARBA00022679"/>
    </source>
</evidence>
<keyword evidence="4" id="KW-0540">Nuclease</keyword>
<dbReference type="GO" id="GO:0006508">
    <property type="term" value="P:proteolysis"/>
    <property type="evidence" value="ECO:0007669"/>
    <property type="project" value="InterPro"/>
</dbReference>
<dbReference type="EC" id="2.7.7.49" evidence="1"/>
<dbReference type="GO" id="GO:0004519">
    <property type="term" value="F:endonuclease activity"/>
    <property type="evidence" value="ECO:0007669"/>
    <property type="project" value="UniProtKB-KW"/>
</dbReference>
<keyword evidence="2" id="KW-0808">Transferase</keyword>
<dbReference type="AlphaFoldDB" id="A0A8R2DMU5"/>
<dbReference type="FunFam" id="3.30.420.10:FF:000032">
    <property type="entry name" value="Retrovirus-related Pol polyprotein from transposon 297-like Protein"/>
    <property type="match status" value="1"/>
</dbReference>
<dbReference type="InterPro" id="IPR050951">
    <property type="entry name" value="Retrovirus_Pol_polyprotein"/>
</dbReference>
<dbReference type="PANTHER" id="PTHR37984:SF5">
    <property type="entry name" value="PROTEIN NYNRIN-LIKE"/>
    <property type="match status" value="1"/>
</dbReference>
<feature type="domain" description="Peptidase A2" evidence="10">
    <location>
        <begin position="41"/>
        <end position="114"/>
    </location>
</feature>
<dbReference type="Gene3D" id="3.10.20.370">
    <property type="match status" value="1"/>
</dbReference>
<keyword evidence="5" id="KW-0255">Endonuclease</keyword>
<dbReference type="Gene3D" id="3.30.420.10">
    <property type="entry name" value="Ribonuclease H-like superfamily/Ribonuclease H"/>
    <property type="match status" value="1"/>
</dbReference>
<dbReference type="Proteomes" id="UP000005204">
    <property type="component" value="Unassembled WGS sequence"/>
</dbReference>
<dbReference type="InterPro" id="IPR000477">
    <property type="entry name" value="RT_dom"/>
</dbReference>
<feature type="domain" description="Integrase catalytic" evidence="12">
    <location>
        <begin position="738"/>
        <end position="910"/>
    </location>
</feature>
<dbReference type="Pfam" id="PF17919">
    <property type="entry name" value="RT_RNaseH_2"/>
    <property type="match status" value="1"/>
</dbReference>
<evidence type="ECO:0000259" key="11">
    <source>
        <dbReference type="PROSITE" id="PS50878"/>
    </source>
</evidence>
<evidence type="ECO:0000256" key="9">
    <source>
        <dbReference type="SAM" id="MobiDB-lite"/>
    </source>
</evidence>
<evidence type="ECO:0000313" key="13">
    <source>
        <dbReference type="EnsemblMetazoa" id="XP_021204760.2"/>
    </source>
</evidence>
<dbReference type="InterPro" id="IPR021109">
    <property type="entry name" value="Peptidase_aspartic_dom_sf"/>
</dbReference>
<dbReference type="InterPro" id="IPR043502">
    <property type="entry name" value="DNA/RNA_pol_sf"/>
</dbReference>
<dbReference type="GO" id="GO:0015074">
    <property type="term" value="P:DNA integration"/>
    <property type="evidence" value="ECO:0007669"/>
    <property type="project" value="InterPro"/>
</dbReference>
<reference evidence="13" key="2">
    <citation type="submission" date="2022-06" db="UniProtKB">
        <authorList>
            <consortium name="EnsemblMetazoa"/>
        </authorList>
    </citation>
    <scope>IDENTIFICATION</scope>
    <source>
        <strain evidence="13">p50T (Dazao)</strain>
    </source>
</reference>
<dbReference type="Pfam" id="PF17921">
    <property type="entry name" value="Integrase_H2C2"/>
    <property type="match status" value="1"/>
</dbReference>
<dbReference type="Gene3D" id="3.10.10.10">
    <property type="entry name" value="HIV Type 1 Reverse Transcriptase, subunit A, domain 1"/>
    <property type="match status" value="1"/>
</dbReference>
<sequence>MYNTLQIQRDFGKRTRQPEVAANGCPSKPGRLFITDRNSKLSFLVDTGSDLCVYPRSALSQPRTKTDYQLYAANGSPIATYGWIHLQLNIGLRRAYRWRFVVADVSKPIIGADFLRFYDLLVDVRNHRLVDGLTSLCATATPEKEANDIASIKVISGDSIYHQLLREYPAITRPAGTQREIKHGTEHHIRTTPGPPVSSRPRRLPPDRLKIAKQEFNEMLANGTARRSESSWASPLHLAPKKDNGWRPCGDYRALNARTIPDKYPIRHIQDFSQQLAGTKVYSKIDLVKAYHQIPIHKADIPKAAITTPFGLFEFPYMTFGLRNAAQTFQRFVDEMLKDLPFCYGFLDDILLASPDETSHLQHLRQLFQCLAEYGMLINTNKCEFGKACITFLGHEVSAEGIKPLPEKVQAIMNYPPPTTVKELRRFLGMYNFYRRFVPNAAKFQSPLNDILAGPKTKGTQSITMTPEQQEAFNSCKKSLSEAVMLAHPGPAAQLAIFTDASDTSMGAALHQKCKDSWKPLGFFSRRLSSAEKKYSPYDRELLAIYNAIRHFRHMVEARPFTVFTDHKPLSFAFSHNREKCSPRQFRYLDYISQFTTDIQYIQGSQNVVADALSRIEEISRIIDYTALAASQDSDLELQQLLQKGSALDLKKIKIPDSDKEIYCDISTPNPRPYMTVAFRKLIFDALHKLSHPGAKATARMVTRRFIWPGAQKDCRQWVSECTDCQKNKVHRHTQSPTSTFPVPSQRFSHVHMDIVGPLPISGGFRYCLTVIDRFTRWPEAYPLEDITAEACARAFVAGWVSRFGCPHRVTTDRGRQFQSELFRSVTNILGTQHRPTTAYHPACNGMVERLHRQLKAAIRCHQNSSWTEVLPLVLLGIRSAWKEDIKASAAELVYGEPLRLPGEFFVPSNAIPALDITDFASRLRLQMAKLSPEPASRHGQKTFYIPKDLATAEYVFLRQDAVRRSLEAPYTGPYKVIERGNKTFKILTNERETTVSIDRLKAAHMAKEDAKTGNTNISTIPPAVDPTPSMKTRSGRAVHFPDYYRPQ</sequence>
<dbReference type="PROSITE" id="PS50994">
    <property type="entry name" value="INTEGRASE"/>
    <property type="match status" value="1"/>
</dbReference>
<dbReference type="Gene3D" id="1.10.340.70">
    <property type="match status" value="1"/>
</dbReference>
<evidence type="ECO:0000256" key="7">
    <source>
        <dbReference type="ARBA" id="ARBA00022918"/>
    </source>
</evidence>
<dbReference type="Pfam" id="PF00078">
    <property type="entry name" value="RVT_1"/>
    <property type="match status" value="1"/>
</dbReference>
<evidence type="ECO:0000256" key="5">
    <source>
        <dbReference type="ARBA" id="ARBA00022759"/>
    </source>
</evidence>
<dbReference type="Gene3D" id="3.30.70.270">
    <property type="match status" value="2"/>
</dbReference>
<dbReference type="InterPro" id="IPR041577">
    <property type="entry name" value="RT_RNaseH_2"/>
</dbReference>
<dbReference type="CDD" id="cd09274">
    <property type="entry name" value="RNase_HI_RT_Ty3"/>
    <property type="match status" value="1"/>
</dbReference>
<reference evidence="14" key="1">
    <citation type="journal article" date="2008" name="Insect Biochem. Mol. Biol.">
        <title>The genome of a lepidopteran model insect, the silkworm Bombyx mori.</title>
        <authorList>
            <consortium name="International Silkworm Genome Consortium"/>
        </authorList>
    </citation>
    <scope>NUCLEOTIDE SEQUENCE [LARGE SCALE GENOMIC DNA]</scope>
    <source>
        <strain evidence="14">p50T</strain>
    </source>
</reference>
<evidence type="ECO:0000259" key="10">
    <source>
        <dbReference type="PROSITE" id="PS50175"/>
    </source>
</evidence>
<dbReference type="FunFam" id="3.30.70.270:FF:000020">
    <property type="entry name" value="Transposon Tf2-6 polyprotein-like Protein"/>
    <property type="match status" value="1"/>
</dbReference>
<feature type="domain" description="Reverse transcriptase" evidence="11">
    <location>
        <begin position="220"/>
        <end position="397"/>
    </location>
</feature>
<keyword evidence="3" id="KW-0548">Nucleotidyltransferase</keyword>
<keyword evidence="6" id="KW-0378">Hydrolase</keyword>
<dbReference type="GO" id="GO:0003964">
    <property type="term" value="F:RNA-directed DNA polymerase activity"/>
    <property type="evidence" value="ECO:0007669"/>
    <property type="project" value="UniProtKB-KW"/>
</dbReference>
<keyword evidence="7" id="KW-0695">RNA-directed DNA polymerase</keyword>
<dbReference type="CDD" id="cd01647">
    <property type="entry name" value="RT_LTR"/>
    <property type="match status" value="1"/>
</dbReference>
<dbReference type="InterPro" id="IPR041588">
    <property type="entry name" value="Integrase_H2C2"/>
</dbReference>